<proteinExistence type="predicted"/>
<sequence length="102" mass="11709">MAKKLMESYLLRVVEYAEPRYPKAIDILEDDIYDTSEKKTNYRLSGGKYVFVNNIQVPIHVKSIVITYVAVYHLIYPNKINKNGQNSPLGLPYFLPVSPSTL</sequence>
<dbReference type="RefSeq" id="XP_018283632.1">
    <property type="nucleotide sequence ID" value="XM_018442321.1"/>
</dbReference>
<gene>
    <name evidence="1" type="ORF">PHYBLDRAFT_70709</name>
</gene>
<dbReference type="GeneID" id="29003227"/>
<reference evidence="2" key="1">
    <citation type="submission" date="2015-06" db="EMBL/GenBank/DDBJ databases">
        <title>Expansion of signal transduction pathways in fungi by whole-genome duplication.</title>
        <authorList>
            <consortium name="DOE Joint Genome Institute"/>
            <person name="Corrochano L.M."/>
            <person name="Kuo A."/>
            <person name="Marcet-Houben M."/>
            <person name="Polaino S."/>
            <person name="Salamov A."/>
            <person name="Villalobos J.M."/>
            <person name="Alvarez M.I."/>
            <person name="Avalos J."/>
            <person name="Benito E.P."/>
            <person name="Benoit I."/>
            <person name="Burger G."/>
            <person name="Camino L.P."/>
            <person name="Canovas D."/>
            <person name="Cerda-Olmedo E."/>
            <person name="Cheng J.-F."/>
            <person name="Dominguez A."/>
            <person name="Elias M."/>
            <person name="Eslava A.P."/>
            <person name="Glaser F."/>
            <person name="Grimwood J."/>
            <person name="Gutierrez G."/>
            <person name="Heitman J."/>
            <person name="Henrissat B."/>
            <person name="Iturriaga E.A."/>
            <person name="Lang B.F."/>
            <person name="Lavin J.L."/>
            <person name="Lee S."/>
            <person name="Li W."/>
            <person name="Lindquist E."/>
            <person name="Lopez-Garcia S."/>
            <person name="Luque E.M."/>
            <person name="Marcos A.T."/>
            <person name="Martin J."/>
            <person name="McCluskey K."/>
            <person name="Medina H.R."/>
            <person name="Miralles-Duran A."/>
            <person name="Miyazaki A."/>
            <person name="Munoz-Torres E."/>
            <person name="Oguiza J.A."/>
            <person name="Ohm R."/>
            <person name="Olmedo M."/>
            <person name="Orejas M."/>
            <person name="Ortiz-Castellanos L."/>
            <person name="Pisabarro A.G."/>
            <person name="Rodriguez-Romero J."/>
            <person name="Ruiz-Herrera J."/>
            <person name="Ruiz-Vazquez R."/>
            <person name="Sanz C."/>
            <person name="Schackwitz W."/>
            <person name="Schmutz J."/>
            <person name="Shahriari M."/>
            <person name="Shelest E."/>
            <person name="Silva-Franco F."/>
            <person name="Soanes D."/>
            <person name="Syed K."/>
            <person name="Tagua V.G."/>
            <person name="Talbot N.J."/>
            <person name="Thon M."/>
            <person name="De vries R.P."/>
            <person name="Wiebenga A."/>
            <person name="Yadav J.S."/>
            <person name="Braun E.L."/>
            <person name="Baker S."/>
            <person name="Garre V."/>
            <person name="Horwitz B."/>
            <person name="Torres-Martinez S."/>
            <person name="Idnurm A."/>
            <person name="Herrera-Estrella A."/>
            <person name="Gabaldon T."/>
            <person name="Grigoriev I.V."/>
        </authorList>
    </citation>
    <scope>NUCLEOTIDE SEQUENCE [LARGE SCALE GENOMIC DNA]</scope>
    <source>
        <strain evidence="2">NRRL 1555(-)</strain>
    </source>
</reference>
<dbReference type="Proteomes" id="UP000077315">
    <property type="component" value="Unassembled WGS sequence"/>
</dbReference>
<evidence type="ECO:0000313" key="1">
    <source>
        <dbReference type="EMBL" id="OAD65592.1"/>
    </source>
</evidence>
<dbReference type="VEuPathDB" id="FungiDB:PHYBLDRAFT_70709"/>
<dbReference type="AlphaFoldDB" id="A0A162T1W9"/>
<name>A0A162T1W9_PHYB8</name>
<organism evidence="1 2">
    <name type="scientific">Phycomyces blakesleeanus (strain ATCC 8743b / DSM 1359 / FGSC 10004 / NBRC 33097 / NRRL 1555)</name>
    <dbReference type="NCBI Taxonomy" id="763407"/>
    <lineage>
        <taxon>Eukaryota</taxon>
        <taxon>Fungi</taxon>
        <taxon>Fungi incertae sedis</taxon>
        <taxon>Mucoromycota</taxon>
        <taxon>Mucoromycotina</taxon>
        <taxon>Mucoromycetes</taxon>
        <taxon>Mucorales</taxon>
        <taxon>Phycomycetaceae</taxon>
        <taxon>Phycomyces</taxon>
    </lineage>
</organism>
<dbReference type="EMBL" id="KV441009">
    <property type="protein sequence ID" value="OAD65592.1"/>
    <property type="molecule type" value="Genomic_DNA"/>
</dbReference>
<keyword evidence="2" id="KW-1185">Reference proteome</keyword>
<protein>
    <submittedName>
        <fullName evidence="1">Uncharacterized protein</fullName>
    </submittedName>
</protein>
<accession>A0A162T1W9</accession>
<evidence type="ECO:0000313" key="2">
    <source>
        <dbReference type="Proteomes" id="UP000077315"/>
    </source>
</evidence>
<dbReference type="InParanoid" id="A0A162T1W9"/>